<feature type="transmembrane region" description="Helical" evidence="2">
    <location>
        <begin position="188"/>
        <end position="207"/>
    </location>
</feature>
<evidence type="ECO:0000313" key="3">
    <source>
        <dbReference type="EMBL" id="UYO76236.1"/>
    </source>
</evidence>
<gene>
    <name evidence="3" type="ORF">M0220_08860</name>
</gene>
<dbReference type="InterPro" id="IPR005134">
    <property type="entry name" value="UPF0114"/>
</dbReference>
<protein>
    <submittedName>
        <fullName evidence="3">YqhA family protein</fullName>
    </submittedName>
</protein>
<feature type="transmembrane region" description="Helical" evidence="2">
    <location>
        <begin position="109"/>
        <end position="133"/>
    </location>
</feature>
<feature type="transmembrane region" description="Helical" evidence="2">
    <location>
        <begin position="58"/>
        <end position="80"/>
    </location>
</feature>
<dbReference type="Proteomes" id="UP001164935">
    <property type="component" value="Chromosome"/>
</dbReference>
<dbReference type="Pfam" id="PF03350">
    <property type="entry name" value="UPF0114"/>
    <property type="match status" value="1"/>
</dbReference>
<organism evidence="3 4">
    <name type="scientific">Halomonas qinghailakensis</name>
    <dbReference type="NCBI Taxonomy" id="2937790"/>
    <lineage>
        <taxon>Bacteria</taxon>
        <taxon>Pseudomonadati</taxon>
        <taxon>Pseudomonadota</taxon>
        <taxon>Gammaproteobacteria</taxon>
        <taxon>Oceanospirillales</taxon>
        <taxon>Halomonadaceae</taxon>
        <taxon>Halomonas</taxon>
    </lineage>
</organism>
<feature type="compositionally biased region" description="Low complexity" evidence="1">
    <location>
        <begin position="1"/>
        <end position="32"/>
    </location>
</feature>
<evidence type="ECO:0000256" key="1">
    <source>
        <dbReference type="SAM" id="MobiDB-lite"/>
    </source>
</evidence>
<sequence>MSDPVPSESSSSPHSSQVHSSQTHSSQTHSASPPAPKAPHEQSPWERRIETALWNSRFLVMLAVVPSLLGSLMLFIVGTLDILTVVGDVLRYYLVDSSIDIHDTLVPDIIIAVDVYLIAIVLLIFGLGIYRLFVSRIDQAEVRYPTHPFNVGSLDQLKDKIARVVILAVIIEFFRAVVDIRFSTPLEAIYLALSVLALAAALYLMSLGHKGE</sequence>
<dbReference type="EMBL" id="CP096973">
    <property type="protein sequence ID" value="UYO76236.1"/>
    <property type="molecule type" value="Genomic_DNA"/>
</dbReference>
<proteinExistence type="predicted"/>
<evidence type="ECO:0000313" key="4">
    <source>
        <dbReference type="Proteomes" id="UP001164935"/>
    </source>
</evidence>
<keyword evidence="2" id="KW-1133">Transmembrane helix</keyword>
<dbReference type="AlphaFoldDB" id="A0AA46YQE2"/>
<evidence type="ECO:0000256" key="2">
    <source>
        <dbReference type="SAM" id="Phobius"/>
    </source>
</evidence>
<keyword evidence="2" id="KW-0472">Membrane</keyword>
<feature type="transmembrane region" description="Helical" evidence="2">
    <location>
        <begin position="164"/>
        <end position="182"/>
    </location>
</feature>
<dbReference type="RefSeq" id="WP_264019177.1">
    <property type="nucleotide sequence ID" value="NZ_CP096973.1"/>
</dbReference>
<reference evidence="3" key="1">
    <citation type="submission" date="2022-05" db="EMBL/GenBank/DDBJ databases">
        <title>Complete sequence of a novel PHA-producing Halomonas strain.</title>
        <authorList>
            <person name="Zheng Z."/>
        </authorList>
    </citation>
    <scope>NUCLEOTIDE SEQUENCE</scope>
    <source>
        <strain evidence="3">ZZQ-149</strain>
    </source>
</reference>
<dbReference type="PANTHER" id="PTHR31721:SF4">
    <property type="entry name" value="OS06G0710300 PROTEIN"/>
    <property type="match status" value="1"/>
</dbReference>
<dbReference type="KEGG" id="hqn:M0220_08860"/>
<feature type="region of interest" description="Disordered" evidence="1">
    <location>
        <begin position="1"/>
        <end position="44"/>
    </location>
</feature>
<name>A0AA46YQE2_9GAMM</name>
<keyword evidence="4" id="KW-1185">Reference proteome</keyword>
<accession>A0AA46YQE2</accession>
<dbReference type="PANTHER" id="PTHR31721">
    <property type="entry name" value="OS06G0710300 PROTEIN"/>
    <property type="match status" value="1"/>
</dbReference>
<keyword evidence="2" id="KW-0812">Transmembrane</keyword>